<dbReference type="Proteomes" id="UP000198790">
    <property type="component" value="Unassembled WGS sequence"/>
</dbReference>
<accession>A0A1I1CC27</accession>
<gene>
    <name evidence="1" type="ORF">SAMN04489723_1289</name>
</gene>
<evidence type="ECO:0000313" key="1">
    <source>
        <dbReference type="EMBL" id="SFB59947.1"/>
    </source>
</evidence>
<dbReference type="RefSeq" id="WP_092901644.1">
    <property type="nucleotide sequence ID" value="NZ_FOKK01000028.1"/>
</dbReference>
<sequence length="583" mass="69265">MVTQNPLQSFLIQRLIELCYNRSLDSYRAKYLNPLQSVKELYQLIHDWELKKIKNFRTLEMGKRELIKFLEVEDYLKFETVSKKKLISDLITIKEDTKDYELIEYQLYRVQVENKEYLKNLIDRLDAELTDIKVEEKDVIEQMIRVDVIVNYIITEAISLNFSKIYLHKLAQAIFKFSPSENTFDKKYIQFKSVLLDFREEEFTTIFKIRSSESQLKNILISEFLQNVDSQIIGDNPKAQVTNFVKEKAGFRFIVYQNSALDYYQALKKAKSDLSKLLDKIHLGYSNLKIILTDTAVLISKEHKEKGDIQPLYYQIDGYYKSNDAQFQVFQDSLNRIEENDKIAYEVKDRIISALRHLRLGNEAFEIEKKFVNYWIGLEYLFSNYNKDTSTFARLIQYFPVLHSVYYVKRNCLYFQDLLKSADLSEETKELGNEILNFSKATTFDTIKEEAKTSNPVLRFRAQRFKSHLTNTDGKRTEYLKNHKENVEIHLHRLYRIRNKIVHDAALIDNLESLTGNLRYYLSFTLNKSIEYFVKCDSKPIASKMISMDDFFVHHQMLWNSLEEEKFPLEKLLQMEYSMDFLS</sequence>
<dbReference type="AlphaFoldDB" id="A0A1I1CC27"/>
<evidence type="ECO:0008006" key="3">
    <source>
        <dbReference type="Google" id="ProtNLM"/>
    </source>
</evidence>
<proteinExistence type="predicted"/>
<name>A0A1I1CC27_9BACT</name>
<organism evidence="1 2">
    <name type="scientific">Algoriphagus aquimarinus</name>
    <dbReference type="NCBI Taxonomy" id="237018"/>
    <lineage>
        <taxon>Bacteria</taxon>
        <taxon>Pseudomonadati</taxon>
        <taxon>Bacteroidota</taxon>
        <taxon>Cytophagia</taxon>
        <taxon>Cytophagales</taxon>
        <taxon>Cyclobacteriaceae</taxon>
        <taxon>Algoriphagus</taxon>
    </lineage>
</organism>
<dbReference type="EMBL" id="FOKK01000028">
    <property type="protein sequence ID" value="SFB59947.1"/>
    <property type="molecule type" value="Genomic_DNA"/>
</dbReference>
<reference evidence="1 2" key="1">
    <citation type="submission" date="2016-10" db="EMBL/GenBank/DDBJ databases">
        <authorList>
            <person name="de Groot N.N."/>
        </authorList>
    </citation>
    <scope>NUCLEOTIDE SEQUENCE [LARGE SCALE GENOMIC DNA]</scope>
    <source>
        <strain evidence="1 2">DSM 23399</strain>
    </source>
</reference>
<dbReference type="OrthoDB" id="6626310at2"/>
<evidence type="ECO:0000313" key="2">
    <source>
        <dbReference type="Proteomes" id="UP000198790"/>
    </source>
</evidence>
<keyword evidence="2" id="KW-1185">Reference proteome</keyword>
<protein>
    <recommendedName>
        <fullName evidence="3">Apea-like HEPN domain-containing protein</fullName>
    </recommendedName>
</protein>